<accession>A0AAV7MH68</accession>
<organism evidence="1 2">
    <name type="scientific">Pleurodeles waltl</name>
    <name type="common">Iberian ribbed newt</name>
    <dbReference type="NCBI Taxonomy" id="8319"/>
    <lineage>
        <taxon>Eukaryota</taxon>
        <taxon>Metazoa</taxon>
        <taxon>Chordata</taxon>
        <taxon>Craniata</taxon>
        <taxon>Vertebrata</taxon>
        <taxon>Euteleostomi</taxon>
        <taxon>Amphibia</taxon>
        <taxon>Batrachia</taxon>
        <taxon>Caudata</taxon>
        <taxon>Salamandroidea</taxon>
        <taxon>Salamandridae</taxon>
        <taxon>Pleurodelinae</taxon>
        <taxon>Pleurodeles</taxon>
    </lineage>
</organism>
<protein>
    <submittedName>
        <fullName evidence="1">Uncharacterized protein</fullName>
    </submittedName>
</protein>
<keyword evidence="2" id="KW-1185">Reference proteome</keyword>
<gene>
    <name evidence="1" type="ORF">NDU88_006918</name>
</gene>
<name>A0AAV7MH68_PLEWA</name>
<dbReference type="Proteomes" id="UP001066276">
    <property type="component" value="Chromosome 10"/>
</dbReference>
<dbReference type="EMBL" id="JANPWB010000014">
    <property type="protein sequence ID" value="KAJ1101854.1"/>
    <property type="molecule type" value="Genomic_DNA"/>
</dbReference>
<dbReference type="AlphaFoldDB" id="A0AAV7MH68"/>
<reference evidence="1" key="1">
    <citation type="journal article" date="2022" name="bioRxiv">
        <title>Sequencing and chromosome-scale assembly of the giantPleurodeles waltlgenome.</title>
        <authorList>
            <person name="Brown T."/>
            <person name="Elewa A."/>
            <person name="Iarovenko S."/>
            <person name="Subramanian E."/>
            <person name="Araus A.J."/>
            <person name="Petzold A."/>
            <person name="Susuki M."/>
            <person name="Suzuki K.-i.T."/>
            <person name="Hayashi T."/>
            <person name="Toyoda A."/>
            <person name="Oliveira C."/>
            <person name="Osipova E."/>
            <person name="Leigh N.D."/>
            <person name="Simon A."/>
            <person name="Yun M.H."/>
        </authorList>
    </citation>
    <scope>NUCLEOTIDE SEQUENCE</scope>
    <source>
        <strain evidence="1">20211129_DDA</strain>
        <tissue evidence="1">Liver</tissue>
    </source>
</reference>
<evidence type="ECO:0000313" key="2">
    <source>
        <dbReference type="Proteomes" id="UP001066276"/>
    </source>
</evidence>
<comment type="caution">
    <text evidence="1">The sequence shown here is derived from an EMBL/GenBank/DDBJ whole genome shotgun (WGS) entry which is preliminary data.</text>
</comment>
<proteinExistence type="predicted"/>
<evidence type="ECO:0000313" key="1">
    <source>
        <dbReference type="EMBL" id="KAJ1101854.1"/>
    </source>
</evidence>
<sequence>MDRRKRRESQTQISAQRAAISNGRVEIRQDATMAVVVPESTEPSDARIALISVDSGYCSGMPCSLSRISNQAVFKLPAKQVPSTLDTVSS</sequence>